<gene>
    <name evidence="2" type="ORF">Q8A57_06605</name>
</gene>
<dbReference type="Proteomes" id="UP001178354">
    <property type="component" value="Unassembled WGS sequence"/>
</dbReference>
<evidence type="ECO:0008006" key="4">
    <source>
        <dbReference type="Google" id="ProtNLM"/>
    </source>
</evidence>
<keyword evidence="1" id="KW-0812">Transmembrane</keyword>
<protein>
    <recommendedName>
        <fullName evidence="4">Oxidase</fullName>
    </recommendedName>
</protein>
<dbReference type="RefSeq" id="WP_305170199.1">
    <property type="nucleotide sequence ID" value="NZ_JAUUUU010000003.1"/>
</dbReference>
<accession>A0AAW8B4G0</accession>
<evidence type="ECO:0000313" key="3">
    <source>
        <dbReference type="Proteomes" id="UP001178354"/>
    </source>
</evidence>
<feature type="transmembrane region" description="Helical" evidence="1">
    <location>
        <begin position="35"/>
        <end position="55"/>
    </location>
</feature>
<reference evidence="2" key="2">
    <citation type="submission" date="2023-08" db="EMBL/GenBank/DDBJ databases">
        <authorList>
            <person name="Luo J."/>
        </authorList>
    </citation>
    <scope>NUCLEOTIDE SEQUENCE</scope>
    <source>
        <strain evidence="2">DSM 25064</strain>
    </source>
</reference>
<reference evidence="2" key="1">
    <citation type="journal article" date="2010" name="Int. J. Syst. Evol. Microbiol.">
        <title>Porticoccus litoralis gen. nov., sp. nov., a gammaproteobacterium isolated from the Yellow Sea.</title>
        <authorList>
            <person name="Oh H.M."/>
            <person name="Kim H."/>
            <person name="Kim K.M."/>
            <person name="Min G.S."/>
            <person name="Cho J.C."/>
        </authorList>
    </citation>
    <scope>NUCLEOTIDE SEQUENCE</scope>
    <source>
        <strain evidence="2">DSM 25064</strain>
    </source>
</reference>
<sequence length="94" mass="10264">MLNYLKIFSWLLLTFGVVGFLAIVLGFAPEIGSRPAALGLMGVQAAVGALILYGFKLNRLGKLDRKYLLYGGWALIVLLVILGQVWVNISDINL</sequence>
<keyword evidence="1" id="KW-1133">Transmembrane helix</keyword>
<dbReference type="AlphaFoldDB" id="A0AAW8B4G0"/>
<comment type="caution">
    <text evidence="2">The sequence shown here is derived from an EMBL/GenBank/DDBJ whole genome shotgun (WGS) entry which is preliminary data.</text>
</comment>
<proteinExistence type="predicted"/>
<evidence type="ECO:0000313" key="2">
    <source>
        <dbReference type="EMBL" id="MDP1520629.1"/>
    </source>
</evidence>
<dbReference type="EMBL" id="JAUUUU010000003">
    <property type="protein sequence ID" value="MDP1520629.1"/>
    <property type="molecule type" value="Genomic_DNA"/>
</dbReference>
<organism evidence="2 3">
    <name type="scientific">Porticoccus litoralis</name>
    <dbReference type="NCBI Taxonomy" id="434086"/>
    <lineage>
        <taxon>Bacteria</taxon>
        <taxon>Pseudomonadati</taxon>
        <taxon>Pseudomonadota</taxon>
        <taxon>Gammaproteobacteria</taxon>
        <taxon>Cellvibrionales</taxon>
        <taxon>Porticoccaceae</taxon>
        <taxon>Porticoccus</taxon>
    </lineage>
</organism>
<evidence type="ECO:0000256" key="1">
    <source>
        <dbReference type="SAM" id="Phobius"/>
    </source>
</evidence>
<feature type="transmembrane region" description="Helical" evidence="1">
    <location>
        <begin position="67"/>
        <end position="87"/>
    </location>
</feature>
<keyword evidence="1" id="KW-0472">Membrane</keyword>
<name>A0AAW8B4G0_9GAMM</name>
<feature type="transmembrane region" description="Helical" evidence="1">
    <location>
        <begin position="7"/>
        <end position="29"/>
    </location>
</feature>
<keyword evidence="3" id="KW-1185">Reference proteome</keyword>